<dbReference type="SUPFAM" id="SSF51735">
    <property type="entry name" value="NAD(P)-binding Rossmann-fold domains"/>
    <property type="match status" value="1"/>
</dbReference>
<dbReference type="InterPro" id="IPR016040">
    <property type="entry name" value="NAD(P)-bd_dom"/>
</dbReference>
<gene>
    <name evidence="5" type="ORF">CLO192961_LOCUS200219</name>
</gene>
<keyword evidence="3" id="KW-0560">Oxidoreductase</keyword>
<dbReference type="Proteomes" id="UP000766486">
    <property type="component" value="Unassembled WGS sequence"/>
</dbReference>
<reference evidence="5 6" key="1">
    <citation type="submission" date="2019-06" db="EMBL/GenBank/DDBJ databases">
        <authorList>
            <person name="Broberg M."/>
        </authorList>
    </citation>
    <scope>NUCLEOTIDE SEQUENCE [LARGE SCALE GENOMIC DNA]</scope>
</reference>
<dbReference type="EMBL" id="CABFNS010000761">
    <property type="protein sequence ID" value="VUC26967.1"/>
    <property type="molecule type" value="Genomic_DNA"/>
</dbReference>
<evidence type="ECO:0000256" key="1">
    <source>
        <dbReference type="ARBA" id="ARBA00005725"/>
    </source>
</evidence>
<dbReference type="InterPro" id="IPR051609">
    <property type="entry name" value="NmrA/Isoflavone_reductase-like"/>
</dbReference>
<evidence type="ECO:0000256" key="2">
    <source>
        <dbReference type="ARBA" id="ARBA00022857"/>
    </source>
</evidence>
<evidence type="ECO:0000259" key="4">
    <source>
        <dbReference type="Pfam" id="PF13460"/>
    </source>
</evidence>
<dbReference type="InterPro" id="IPR036291">
    <property type="entry name" value="NAD(P)-bd_dom_sf"/>
</dbReference>
<dbReference type="PANTHER" id="PTHR47706">
    <property type="entry name" value="NMRA-LIKE FAMILY PROTEIN"/>
    <property type="match status" value="1"/>
</dbReference>
<accession>A0ABY6U8P1</accession>
<keyword evidence="2" id="KW-0521">NADP</keyword>
<sequence length="332" mass="37517">MSRRFFNNDPVNLTNRIERVAVVGAGGQIGRHLVDALLKTRRHRITAISRAGGSDQLPDGLEAVCVNYHDQQSLVQILKGHEFLVIALAGSAPFEIEKNCIVAAGKAGVPFVMTNCFSIDFENQRLAEESCTANLVLPALRAVEETQVCAWIPMMCSFWYEYSVTKGQEWYGFDLKNRKVTFFDDGQTKVAASTWQQCGRALANLLSLKILPEDEHDEEPTVSDWKNRPLRIKSFLISQRDILDSINRVQGMTDKDWIIEHESSYDRWQRGLLELKSDDSTKRYLGFVTALYSRTFFPNGDGIITDDVTANTVLHLPEENLDVITEQALRSL</sequence>
<evidence type="ECO:0000256" key="3">
    <source>
        <dbReference type="ARBA" id="ARBA00023002"/>
    </source>
</evidence>
<proteinExistence type="inferred from homology"/>
<dbReference type="PANTHER" id="PTHR47706:SF7">
    <property type="entry name" value="CIPA-LIKE, PUTATIVE (AFU_ORTHOLOGUE AFUA_1G01630)-RELATED"/>
    <property type="match status" value="1"/>
</dbReference>
<dbReference type="Gene3D" id="3.40.50.720">
    <property type="entry name" value="NAD(P)-binding Rossmann-like Domain"/>
    <property type="match status" value="1"/>
</dbReference>
<comment type="caution">
    <text evidence="5">The sequence shown here is derived from an EMBL/GenBank/DDBJ whole genome shotgun (WGS) entry which is preliminary data.</text>
</comment>
<comment type="similarity">
    <text evidence="1">Belongs to the NmrA-type oxidoreductase family. Isoflavone reductase subfamily.</text>
</comment>
<feature type="domain" description="NAD(P)-binding" evidence="4">
    <location>
        <begin position="24"/>
        <end position="122"/>
    </location>
</feature>
<evidence type="ECO:0000313" key="6">
    <source>
        <dbReference type="Proteomes" id="UP000766486"/>
    </source>
</evidence>
<name>A0ABY6U8P1_BIOOC</name>
<organism evidence="5 6">
    <name type="scientific">Bionectria ochroleuca</name>
    <name type="common">Gliocladium roseum</name>
    <dbReference type="NCBI Taxonomy" id="29856"/>
    <lineage>
        <taxon>Eukaryota</taxon>
        <taxon>Fungi</taxon>
        <taxon>Dikarya</taxon>
        <taxon>Ascomycota</taxon>
        <taxon>Pezizomycotina</taxon>
        <taxon>Sordariomycetes</taxon>
        <taxon>Hypocreomycetidae</taxon>
        <taxon>Hypocreales</taxon>
        <taxon>Bionectriaceae</taxon>
        <taxon>Clonostachys</taxon>
    </lineage>
</organism>
<evidence type="ECO:0000313" key="5">
    <source>
        <dbReference type="EMBL" id="VUC26967.1"/>
    </source>
</evidence>
<dbReference type="Pfam" id="PF13460">
    <property type="entry name" value="NAD_binding_10"/>
    <property type="match status" value="1"/>
</dbReference>
<keyword evidence="6" id="KW-1185">Reference proteome</keyword>
<protein>
    <recommendedName>
        <fullName evidence="4">NAD(P)-binding domain-containing protein</fullName>
    </recommendedName>
</protein>